<evidence type="ECO:0000313" key="5">
    <source>
        <dbReference type="Proteomes" id="UP000462449"/>
    </source>
</evidence>
<dbReference type="AlphaFoldDB" id="A0A7M4DBF8"/>
<dbReference type="Pfam" id="PF13588">
    <property type="entry name" value="HSDR_N_2"/>
    <property type="match status" value="1"/>
</dbReference>
<proteinExistence type="predicted"/>
<dbReference type="Gene3D" id="3.90.1570.30">
    <property type="match status" value="1"/>
</dbReference>
<gene>
    <name evidence="3" type="ORF">DWB62_019440</name>
    <name evidence="2" type="ORF">GNY23_19440</name>
</gene>
<feature type="domain" description="Type I restriction enzyme R protein N-terminal" evidence="1">
    <location>
        <begin position="24"/>
        <end position="119"/>
    </location>
</feature>
<evidence type="ECO:0000313" key="2">
    <source>
        <dbReference type="EMBL" id="MUP39987.1"/>
    </source>
</evidence>
<comment type="caution">
    <text evidence="2">The sequence shown here is derived from an EMBL/GenBank/DDBJ whole genome shotgun (WGS) entry which is preliminary data.</text>
</comment>
<accession>A0A7M4DBF8</accession>
<keyword evidence="2" id="KW-0378">Hydrolase</keyword>
<dbReference type="Proteomes" id="UP000285951">
    <property type="component" value="Unassembled WGS sequence"/>
</dbReference>
<dbReference type="EMBL" id="QTZN02000071">
    <property type="protein sequence ID" value="MVB09192.1"/>
    <property type="molecule type" value="Genomic_DNA"/>
</dbReference>
<dbReference type="OrthoDB" id="9148007at2"/>
<sequence length="349" mass="40787">MEFQNKVKILAERVNNLKENIQTEEATKNAFIMPFIQLLGYDVFNPLEVIPEFTADIGIKKGEKVDYAILQENNPIILIECKHWKENLDIHSSQLHRYFHATKARFGLLTNGIKYRFYTDLEEKNMMDKEPFLEIDIENLKESAVIELTKFQKASFDVDKIIDSASGLKYSTAIKDILMHELAEPSEEFVKFFAKQIYSGKIITKKVLEQFTEIVKKANNQAFKDIVNDRLKSALHKEEQTIVQEQEESQEEIKIITTEEETEAYHIIRSIIRTTIDANRIIARDTQSYFGILLDDNNRKPLCRLHLNSSKKYIGLFDQNKKEERIAINNIDEIYQYSDRLIATALMYE</sequence>
<reference evidence="2 5" key="2">
    <citation type="submission" date="2019-12" db="EMBL/GenBank/DDBJ databases">
        <title>Draft genome sequence of Labilibaculum sp. strain 44 isolated from deep waters of Black Sea.</title>
        <authorList>
            <person name="Yadav S."/>
            <person name="Villanueva L."/>
        </authorList>
    </citation>
    <scope>NUCLEOTIDE SEQUENCE [LARGE SCALE GENOMIC DNA]</scope>
    <source>
        <strain evidence="2 5">44</strain>
    </source>
</reference>
<reference evidence="3 4" key="1">
    <citation type="submission" date="2019-11" db="EMBL/GenBank/DDBJ databases">
        <title>Draft genome sequence of Labilibaculum sp. strain SYP isolated from Black Sea.</title>
        <authorList>
            <person name="Yadav S."/>
            <person name="Villanueva L."/>
        </authorList>
    </citation>
    <scope>NUCLEOTIDE SEQUENCE [LARGE SCALE GENOMIC DNA]</scope>
    <source>
        <strain evidence="3 4">44</strain>
    </source>
</reference>
<evidence type="ECO:0000259" key="1">
    <source>
        <dbReference type="Pfam" id="PF13588"/>
    </source>
</evidence>
<dbReference type="InterPro" id="IPR029464">
    <property type="entry name" value="HSDR_N"/>
</dbReference>
<keyword evidence="2" id="KW-0255">Endonuclease</keyword>
<evidence type="ECO:0000313" key="4">
    <source>
        <dbReference type="Proteomes" id="UP000285951"/>
    </source>
</evidence>
<dbReference type="GO" id="GO:0004519">
    <property type="term" value="F:endonuclease activity"/>
    <property type="evidence" value="ECO:0007669"/>
    <property type="project" value="UniProtKB-KW"/>
</dbReference>
<dbReference type="InterPro" id="IPR017035">
    <property type="entry name" value="UCP035009_HsdR_All3000-type"/>
</dbReference>
<dbReference type="PIRSF" id="PIRSF035009">
    <property type="entry name" value="UCP035009_HSDR_N"/>
    <property type="match status" value="1"/>
</dbReference>
<protein>
    <submittedName>
        <fullName evidence="2">Restriction endonuclease</fullName>
    </submittedName>
</protein>
<name>A0A7M4DBF8_9BACT</name>
<keyword evidence="2" id="KW-0540">Nuclease</keyword>
<dbReference type="EMBL" id="WOTW01000071">
    <property type="protein sequence ID" value="MUP39987.1"/>
    <property type="molecule type" value="Genomic_DNA"/>
</dbReference>
<dbReference type="RefSeq" id="WP_156197333.1">
    <property type="nucleotide sequence ID" value="NZ_QTZN02000071.1"/>
</dbReference>
<dbReference type="Proteomes" id="UP000462449">
    <property type="component" value="Unassembled WGS sequence"/>
</dbReference>
<evidence type="ECO:0000313" key="3">
    <source>
        <dbReference type="EMBL" id="MVB09192.1"/>
    </source>
</evidence>
<keyword evidence="4" id="KW-1185">Reference proteome</keyword>
<organism evidence="2 5">
    <name type="scientific">Labilibaculum euxinus</name>
    <dbReference type="NCBI Taxonomy" id="2686357"/>
    <lineage>
        <taxon>Bacteria</taxon>
        <taxon>Pseudomonadati</taxon>
        <taxon>Bacteroidota</taxon>
        <taxon>Bacteroidia</taxon>
        <taxon>Marinilabiliales</taxon>
        <taxon>Marinifilaceae</taxon>
        <taxon>Labilibaculum</taxon>
    </lineage>
</organism>